<protein>
    <recommendedName>
        <fullName evidence="3">N-acetyltransferase domain-containing protein</fullName>
    </recommendedName>
</protein>
<dbReference type="PROSITE" id="PS51186">
    <property type="entry name" value="GNAT"/>
    <property type="match status" value="1"/>
</dbReference>
<proteinExistence type="predicted"/>
<keyword evidence="1" id="KW-0808">Transferase</keyword>
<dbReference type="CDD" id="cd04301">
    <property type="entry name" value="NAT_SF"/>
    <property type="match status" value="1"/>
</dbReference>
<dbReference type="KEGG" id="vcr:VC395_0360"/>
<reference evidence="4 5" key="1">
    <citation type="submission" date="2007-03" db="EMBL/GenBank/DDBJ databases">
        <authorList>
            <person name="Heidelberg J."/>
        </authorList>
    </citation>
    <scope>NUCLEOTIDE SEQUENCE [LARGE SCALE GENOMIC DNA]</scope>
    <source>
        <strain evidence="5">ATCC 39541 / Classical Ogawa 395 / O395</strain>
    </source>
</reference>
<name>A0A0H3AJG5_VIBC3</name>
<dbReference type="KEGG" id="vco:VC0395_A2715"/>
<dbReference type="InterPro" id="IPR016181">
    <property type="entry name" value="Acyl_CoA_acyltransferase"/>
</dbReference>
<feature type="domain" description="N-acetyltransferase" evidence="3">
    <location>
        <begin position="1"/>
        <end position="148"/>
    </location>
</feature>
<dbReference type="PANTHER" id="PTHR43800">
    <property type="entry name" value="PEPTIDYL-LYSINE N-ACETYLTRANSFERASE YJAB"/>
    <property type="match status" value="1"/>
</dbReference>
<evidence type="ECO:0000313" key="4">
    <source>
        <dbReference type="EMBL" id="ABQ20253.1"/>
    </source>
</evidence>
<dbReference type="Gene3D" id="3.40.630.30">
    <property type="match status" value="1"/>
</dbReference>
<dbReference type="Proteomes" id="UP000000249">
    <property type="component" value="Chromosome 1"/>
</dbReference>
<dbReference type="eggNOG" id="COG1246">
    <property type="taxonomic scope" value="Bacteria"/>
</dbReference>
<dbReference type="OrthoDB" id="7845888at2"/>
<dbReference type="PANTHER" id="PTHR43800:SF1">
    <property type="entry name" value="PEPTIDYL-LYSINE N-ACETYLTRANSFERASE YJAB"/>
    <property type="match status" value="1"/>
</dbReference>
<evidence type="ECO:0000313" key="5">
    <source>
        <dbReference type="Proteomes" id="UP000000249"/>
    </source>
</evidence>
<sequence length="148" mass="17369">MADKHERPMLEFQQFAPIKLPLIKRFYKNHYPGSKPKSDEQVIVALKDREIVGVVRFRMIGQYRLLTGMAVEAQSRQQGIGKQLLDYCQKQWLNPATFCFAYTHLEHFYQQGHFIQIAPNALPAELHLLFERYSRSGKDLIPMQYQAK</sequence>
<evidence type="ECO:0000256" key="1">
    <source>
        <dbReference type="ARBA" id="ARBA00022679"/>
    </source>
</evidence>
<dbReference type="InterPro" id="IPR000182">
    <property type="entry name" value="GNAT_dom"/>
</dbReference>
<evidence type="ECO:0000256" key="2">
    <source>
        <dbReference type="ARBA" id="ARBA00023315"/>
    </source>
</evidence>
<dbReference type="SUPFAM" id="SSF55729">
    <property type="entry name" value="Acyl-CoA N-acyltransferases (Nat)"/>
    <property type="match status" value="1"/>
</dbReference>
<dbReference type="GO" id="GO:0016747">
    <property type="term" value="F:acyltransferase activity, transferring groups other than amino-acyl groups"/>
    <property type="evidence" value="ECO:0007669"/>
    <property type="project" value="InterPro"/>
</dbReference>
<gene>
    <name evidence="4" type="ordered locus">VC0395_A2715</name>
</gene>
<accession>A0A0H3AJG5</accession>
<dbReference type="PATRIC" id="fig|345073.21.peg.348"/>
<dbReference type="Pfam" id="PF13508">
    <property type="entry name" value="Acetyltransf_7"/>
    <property type="match status" value="1"/>
</dbReference>
<evidence type="ECO:0000259" key="3">
    <source>
        <dbReference type="PROSITE" id="PS51186"/>
    </source>
</evidence>
<keyword evidence="2" id="KW-0012">Acyltransferase</keyword>
<dbReference type="AlphaFoldDB" id="A0A0H3AJG5"/>
<organism evidence="4 5">
    <name type="scientific">Vibrio cholerae serotype O1 (strain ATCC 39541 / Classical Ogawa 395 / O395)</name>
    <dbReference type="NCBI Taxonomy" id="345073"/>
    <lineage>
        <taxon>Bacteria</taxon>
        <taxon>Pseudomonadati</taxon>
        <taxon>Pseudomonadota</taxon>
        <taxon>Gammaproteobacteria</taxon>
        <taxon>Vibrionales</taxon>
        <taxon>Vibrionaceae</taxon>
        <taxon>Vibrio</taxon>
    </lineage>
</organism>
<dbReference type="EMBL" id="CP000627">
    <property type="protein sequence ID" value="ABQ20253.1"/>
    <property type="molecule type" value="Genomic_DNA"/>
</dbReference>